<evidence type="ECO:0000313" key="3">
    <source>
        <dbReference type="Proteomes" id="UP000327013"/>
    </source>
</evidence>
<dbReference type="Proteomes" id="UP000327013">
    <property type="component" value="Chromosome 7"/>
</dbReference>
<feature type="region of interest" description="Disordered" evidence="1">
    <location>
        <begin position="370"/>
        <end position="396"/>
    </location>
</feature>
<protein>
    <submittedName>
        <fullName evidence="2">Uncharacterized protein</fullName>
    </submittedName>
</protein>
<accession>A0A5N6RPF4</accession>
<feature type="compositionally biased region" description="Basic residues" evidence="1">
    <location>
        <begin position="126"/>
        <end position="135"/>
    </location>
</feature>
<evidence type="ECO:0000256" key="1">
    <source>
        <dbReference type="SAM" id="MobiDB-lite"/>
    </source>
</evidence>
<proteinExistence type="predicted"/>
<reference evidence="2 3" key="1">
    <citation type="submission" date="2019-06" db="EMBL/GenBank/DDBJ databases">
        <title>A chromosomal-level reference genome of Carpinus fangiana (Coryloideae, Betulaceae).</title>
        <authorList>
            <person name="Yang X."/>
            <person name="Wang Z."/>
            <person name="Zhang L."/>
            <person name="Hao G."/>
            <person name="Liu J."/>
            <person name="Yang Y."/>
        </authorList>
    </citation>
    <scope>NUCLEOTIDE SEQUENCE [LARGE SCALE GENOMIC DNA]</scope>
    <source>
        <strain evidence="2">Cfa_2016G</strain>
        <tissue evidence="2">Leaf</tissue>
    </source>
</reference>
<evidence type="ECO:0000313" key="2">
    <source>
        <dbReference type="EMBL" id="KAE8100216.1"/>
    </source>
</evidence>
<dbReference type="OrthoDB" id="775914at2759"/>
<gene>
    <name evidence="2" type="ORF">FH972_018140</name>
</gene>
<organism evidence="2 3">
    <name type="scientific">Carpinus fangiana</name>
    <dbReference type="NCBI Taxonomy" id="176857"/>
    <lineage>
        <taxon>Eukaryota</taxon>
        <taxon>Viridiplantae</taxon>
        <taxon>Streptophyta</taxon>
        <taxon>Embryophyta</taxon>
        <taxon>Tracheophyta</taxon>
        <taxon>Spermatophyta</taxon>
        <taxon>Magnoliopsida</taxon>
        <taxon>eudicotyledons</taxon>
        <taxon>Gunneridae</taxon>
        <taxon>Pentapetalae</taxon>
        <taxon>rosids</taxon>
        <taxon>fabids</taxon>
        <taxon>Fagales</taxon>
        <taxon>Betulaceae</taxon>
        <taxon>Carpinus</taxon>
    </lineage>
</organism>
<sequence>MELRSCNHLHFIQVVQGGLVTKIPNITRGRPALKIKMLQEIYEAVDVKNHNMLPTLRPKIEFESFSFDGGRIEIKSSCLHMVDRRTIKREPETSDLFCNGGDKRINSDSNDSGFGNMTLKQIKERCKAKKRKRSKHVELSKETSKTSSSLEQVQTEEEDFDLKEPLSSLKSKLSKNKKAKKKHMKRHVSTSPQTAISIVKSEQVLSDEVLAQSGGDLWPAINIKVDVPEPDCSDCQNIGGDPSLLCDEPGGSSGMVSSEPCETANEYVSENQVSILLTTEPKSCVTNEVCYEYMEPADSKSFQNVRLCDEPGGSSGMASSELCETANEYVSENQVSILLTKEPKYCVTNEACYEYMEPADSKSFQNVMSPCEDSVKPDNTETTSHGCSDLPVPESEIEIDPVPNDTSAEIISSMTDHSSYISDISQSSRCMNEVLHNGNDIKAQVPLMTIHKSPQGMEVCGGGDACVFEDSITADLPSNPEVSVIASSTSDRSLSPDSCLGSIEDDSPSTGENEPTKSACANVEINVSGGIHPSDATDELIKTVEFGYCHSKLQHPPERLFATRKAISPTSREKLLKAMDSFELPDDEYNKCRREYFGKNKFGRVEGPDWIRGAEFNMNPQKVIRKPKNYKRGFHPSGAPKVPLSCAAPRFSTGCTSIQSCSQSAIEFSQQQMKDFECLAMKLTKELNSMKDILEERLIPQACPASSLKYNVDRARMAINSATKVEEGTRRWISMMTRDCNRFCRIMSVSEKSSGSSGNVVQKETKKSTIADNAGGISADQFQGLTETGSASSGNAVHKERKKISFADEAGGKLCHVRLFEDDTASLLESNTEKQVLLVD</sequence>
<feature type="compositionally biased region" description="Low complexity" evidence="1">
    <location>
        <begin position="487"/>
        <end position="498"/>
    </location>
</feature>
<name>A0A5N6RPF4_9ROSI</name>
<dbReference type="EMBL" id="CM017327">
    <property type="protein sequence ID" value="KAE8100216.1"/>
    <property type="molecule type" value="Genomic_DNA"/>
</dbReference>
<feature type="compositionally biased region" description="Basic residues" evidence="1">
    <location>
        <begin position="172"/>
        <end position="188"/>
    </location>
</feature>
<dbReference type="PANTHER" id="PTHR34461">
    <property type="entry name" value="EXPRESSED PROTEIN"/>
    <property type="match status" value="1"/>
</dbReference>
<dbReference type="PANTHER" id="PTHR34461:SF2">
    <property type="entry name" value="EXPRESSED PROTEIN"/>
    <property type="match status" value="1"/>
</dbReference>
<feature type="region of interest" description="Disordered" evidence="1">
    <location>
        <begin position="484"/>
        <end position="516"/>
    </location>
</feature>
<keyword evidence="3" id="KW-1185">Reference proteome</keyword>
<feature type="region of interest" description="Disordered" evidence="1">
    <location>
        <begin position="125"/>
        <end position="193"/>
    </location>
</feature>
<dbReference type="AlphaFoldDB" id="A0A5N6RPF4"/>